<feature type="compositionally biased region" description="Low complexity" evidence="2">
    <location>
        <begin position="454"/>
        <end position="496"/>
    </location>
</feature>
<dbReference type="Proteomes" id="UP000663834">
    <property type="component" value="Unassembled WGS sequence"/>
</dbReference>
<organism evidence="3 7">
    <name type="scientific">Rotaria magnacalcarata</name>
    <dbReference type="NCBI Taxonomy" id="392030"/>
    <lineage>
        <taxon>Eukaryota</taxon>
        <taxon>Metazoa</taxon>
        <taxon>Spiralia</taxon>
        <taxon>Gnathifera</taxon>
        <taxon>Rotifera</taxon>
        <taxon>Eurotatoria</taxon>
        <taxon>Bdelloidea</taxon>
        <taxon>Philodinida</taxon>
        <taxon>Philodinidae</taxon>
        <taxon>Rotaria</taxon>
    </lineage>
</organism>
<evidence type="ECO:0000313" key="5">
    <source>
        <dbReference type="EMBL" id="CAF1930564.1"/>
    </source>
</evidence>
<evidence type="ECO:0000256" key="2">
    <source>
        <dbReference type="SAM" id="MobiDB-lite"/>
    </source>
</evidence>
<feature type="region of interest" description="Disordered" evidence="2">
    <location>
        <begin position="677"/>
        <end position="700"/>
    </location>
</feature>
<gene>
    <name evidence="3" type="ORF">CJN711_LOCUS16259</name>
    <name evidence="4" type="ORF">KQP761_LOCUS5852</name>
    <name evidence="5" type="ORF">MBJ925_LOCUS4193</name>
    <name evidence="6" type="ORF">SMN809_LOCUS5680</name>
</gene>
<feature type="region of interest" description="Disordered" evidence="2">
    <location>
        <begin position="207"/>
        <end position="339"/>
    </location>
</feature>
<evidence type="ECO:0000256" key="1">
    <source>
        <dbReference type="SAM" id="Coils"/>
    </source>
</evidence>
<feature type="region of interest" description="Disordered" evidence="2">
    <location>
        <begin position="1"/>
        <end position="44"/>
    </location>
</feature>
<dbReference type="EMBL" id="CAJNRE010000689">
    <property type="protein sequence ID" value="CAF1930564.1"/>
    <property type="molecule type" value="Genomic_DNA"/>
</dbReference>
<feature type="compositionally biased region" description="Polar residues" evidence="2">
    <location>
        <begin position="298"/>
        <end position="317"/>
    </location>
</feature>
<evidence type="ECO:0000313" key="3">
    <source>
        <dbReference type="EMBL" id="CAF1286648.1"/>
    </source>
</evidence>
<evidence type="ECO:0000313" key="7">
    <source>
        <dbReference type="Proteomes" id="UP000663855"/>
    </source>
</evidence>
<feature type="compositionally biased region" description="Polar residues" evidence="2">
    <location>
        <begin position="684"/>
        <end position="700"/>
    </location>
</feature>
<feature type="compositionally biased region" description="Low complexity" evidence="2">
    <location>
        <begin position="392"/>
        <end position="407"/>
    </location>
</feature>
<feature type="compositionally biased region" description="Basic residues" evidence="2">
    <location>
        <begin position="24"/>
        <end position="36"/>
    </location>
</feature>
<evidence type="ECO:0000313" key="4">
    <source>
        <dbReference type="EMBL" id="CAF1323233.1"/>
    </source>
</evidence>
<dbReference type="Proteomes" id="UP000663855">
    <property type="component" value="Unassembled WGS sequence"/>
</dbReference>
<reference evidence="3" key="1">
    <citation type="submission" date="2021-02" db="EMBL/GenBank/DDBJ databases">
        <authorList>
            <person name="Nowell W R."/>
        </authorList>
    </citation>
    <scope>NUCLEOTIDE SEQUENCE</scope>
</reference>
<feature type="compositionally biased region" description="Polar residues" evidence="2">
    <location>
        <begin position="255"/>
        <end position="272"/>
    </location>
</feature>
<dbReference type="EMBL" id="CAJNOW010001630">
    <property type="protein sequence ID" value="CAF1323233.1"/>
    <property type="molecule type" value="Genomic_DNA"/>
</dbReference>
<feature type="region of interest" description="Disordered" evidence="2">
    <location>
        <begin position="430"/>
        <end position="508"/>
    </location>
</feature>
<dbReference type="Proteomes" id="UP000663824">
    <property type="component" value="Unassembled WGS sequence"/>
</dbReference>
<name>A0A815CFE8_9BILA</name>
<dbReference type="EMBL" id="CAJOBI010001456">
    <property type="protein sequence ID" value="CAF3882428.1"/>
    <property type="molecule type" value="Genomic_DNA"/>
</dbReference>
<keyword evidence="1" id="KW-0175">Coiled coil</keyword>
<dbReference type="EMBL" id="CAJNOV010007493">
    <property type="protein sequence ID" value="CAF1286648.1"/>
    <property type="molecule type" value="Genomic_DNA"/>
</dbReference>
<feature type="coiled-coil region" evidence="1">
    <location>
        <begin position="339"/>
        <end position="373"/>
    </location>
</feature>
<dbReference type="OrthoDB" id="10032043at2759"/>
<proteinExistence type="predicted"/>
<dbReference type="Proteomes" id="UP000676336">
    <property type="component" value="Unassembled WGS sequence"/>
</dbReference>
<sequence length="832" mass="93028">MSSSVYYNTIQSSKPPQPTAYNYHHQHRQHHHHSSHHSSPVSHIPNVSSFTNHHFLMNNNNHSIQSQRTLLSTPTLLPNQSSAYFLDRIDLENYSTSILKQTVENIVSTTQSKGLKVKLLLPDDGLIINNITDPNQSWILKKSELLYFWRDSNHLNIIVVVTKNRSRHHSERPYSASIFRLRGTDSTQLFLQQAQIFFANLSISATTSNTSKSSRNKSVEQPILKENRTSDQKSLSSLKTKTKPHSNAIEKPISTKKTVTNRDPSPKTTAKTNIRRVTRAEFDTGKVTINPARKKSNNRTYSETASSIDSQTTSSTREVFASAEKSDDNDDDKMTTTNNNLSTEQVAELMRELKQLRNEIASLKLEKRILTSTRSMSTSPLTVHLKPLQQRTDSSTTTSPTYTDVTSQSEVDAQTQTDFSLLQIRRRQLSKKNKKTMIGSSSIAPAVKKKLGQSETRNSRTLSSSSTTTGSDQEGTSVESSSQVDTSSNDTSLSLTQETYQPPAVTLAPPRPVLVRNQNGFVPLNNNSSTSHTILNGNHAVSNFHSTEEGPLLPAVSVIMEKEMPTFPSINISSSNQEIMRPSLSGILTGTASNLPLPSENSKVPAEHIYENIPIMMQPNSNPDSYHNIPIINVDEQQQQHQEQKQEPSNEHVYSTIPNNQESEMQQQYPISGQTIANFHPTVDNDSSENQPPITTVPQQKPQIISAGRHRNQPIYFANHLTNPIFNIDKQLLINTVANQFGVDLNSPQLQQLVTNQHLFAARKRTFANMVWQLTPDEETALCSPHAAIQIDLTETEALDSDYASNRSILKANNGLQSTSKRRNITWDSTLD</sequence>
<feature type="region of interest" description="Disordered" evidence="2">
    <location>
        <begin position="377"/>
        <end position="413"/>
    </location>
</feature>
<evidence type="ECO:0000313" key="6">
    <source>
        <dbReference type="EMBL" id="CAF3882428.1"/>
    </source>
</evidence>
<accession>A0A815CFE8</accession>
<feature type="compositionally biased region" description="Polar residues" evidence="2">
    <location>
        <begin position="1"/>
        <end position="14"/>
    </location>
</feature>
<comment type="caution">
    <text evidence="3">The sequence shown here is derived from an EMBL/GenBank/DDBJ whole genome shotgun (WGS) entry which is preliminary data.</text>
</comment>
<dbReference type="AlphaFoldDB" id="A0A815CFE8"/>
<protein>
    <submittedName>
        <fullName evidence="3">Uncharacterized protein</fullName>
    </submittedName>
</protein>